<evidence type="ECO:0000313" key="4">
    <source>
        <dbReference type="EMBL" id="MBO1627611.1"/>
    </source>
</evidence>
<feature type="domain" description="CSD" evidence="3">
    <location>
        <begin position="4"/>
        <end position="80"/>
    </location>
</feature>
<evidence type="ECO:0000256" key="2">
    <source>
        <dbReference type="ARBA" id="ARBA00022490"/>
    </source>
</evidence>
<evidence type="ECO:0000313" key="5">
    <source>
        <dbReference type="Proteomes" id="UP000677611"/>
    </source>
</evidence>
<dbReference type="Pfam" id="PF00313">
    <property type="entry name" value="CSD"/>
    <property type="match status" value="1"/>
</dbReference>
<dbReference type="SUPFAM" id="SSF50249">
    <property type="entry name" value="Nucleic acid-binding proteins"/>
    <property type="match status" value="1"/>
</dbReference>
<reference evidence="4 5" key="1">
    <citation type="submission" date="2021-03" db="EMBL/GenBank/DDBJ databases">
        <title>Identification of novel Bacillus strains.</title>
        <authorList>
            <person name="Xiao Z."/>
            <person name="Li Y."/>
            <person name="Shen J."/>
        </authorList>
    </citation>
    <scope>NUCLEOTIDE SEQUENCE [LARGE SCALE GENOMIC DNA]</scope>
    <source>
        <strain evidence="4 5">SY8</strain>
    </source>
</reference>
<keyword evidence="2" id="KW-0963">Cytoplasm</keyword>
<dbReference type="SMART" id="SM00357">
    <property type="entry name" value="CSP"/>
    <property type="match status" value="1"/>
</dbReference>
<protein>
    <submittedName>
        <fullName evidence="4">Cold-shock protein</fullName>
    </submittedName>
</protein>
<proteinExistence type="predicted"/>
<dbReference type="Gene3D" id="2.40.50.140">
    <property type="entry name" value="Nucleic acid-binding proteins"/>
    <property type="match status" value="1"/>
</dbReference>
<dbReference type="InterPro" id="IPR002059">
    <property type="entry name" value="CSP_DNA-bd"/>
</dbReference>
<evidence type="ECO:0000256" key="1">
    <source>
        <dbReference type="ARBA" id="ARBA00004496"/>
    </source>
</evidence>
<name>A0ABS3P329_9BACI</name>
<dbReference type="PIRSF" id="PIRSF002599">
    <property type="entry name" value="Cold_shock_A"/>
    <property type="match status" value="1"/>
</dbReference>
<dbReference type="EMBL" id="JAGDQJ010000027">
    <property type="protein sequence ID" value="MBO1627611.1"/>
    <property type="molecule type" value="Genomic_DNA"/>
</dbReference>
<dbReference type="PROSITE" id="PS51857">
    <property type="entry name" value="CSD_2"/>
    <property type="match status" value="1"/>
</dbReference>
<comment type="caution">
    <text evidence="4">The sequence shown here is derived from an EMBL/GenBank/DDBJ whole genome shotgun (WGS) entry which is preliminary data.</text>
</comment>
<organism evidence="4 5">
    <name type="scientific">Bacillus arachidis</name>
    <dbReference type="NCBI Taxonomy" id="2819290"/>
    <lineage>
        <taxon>Bacteria</taxon>
        <taxon>Bacillati</taxon>
        <taxon>Bacillota</taxon>
        <taxon>Bacilli</taxon>
        <taxon>Bacillales</taxon>
        <taxon>Bacillaceae</taxon>
        <taxon>Bacillus</taxon>
    </lineage>
</organism>
<dbReference type="InterPro" id="IPR012340">
    <property type="entry name" value="NA-bd_OB-fold"/>
</dbReference>
<accession>A0ABS3P329</accession>
<dbReference type="InterPro" id="IPR012156">
    <property type="entry name" value="Cold_shock_CspA"/>
</dbReference>
<dbReference type="InterPro" id="IPR011129">
    <property type="entry name" value="CSD"/>
</dbReference>
<dbReference type="Proteomes" id="UP000677611">
    <property type="component" value="Unassembled WGS sequence"/>
</dbReference>
<comment type="subcellular location">
    <subcellularLocation>
        <location evidence="1">Cytoplasm</location>
    </subcellularLocation>
</comment>
<gene>
    <name evidence="4" type="ORF">J4P90_20790</name>
</gene>
<sequence length="83" mass="9531">MKEKCEGIVEWFKQDEGYGSILIDGIEESHVFVHFSSIAPDSSRFPDGFRYLLQGQRVSFHLIEMPKLNEQSKTARNVVILSN</sequence>
<keyword evidence="5" id="KW-1185">Reference proteome</keyword>
<dbReference type="RefSeq" id="WP_208018901.1">
    <property type="nucleotide sequence ID" value="NZ_JAGDQJ010000027.1"/>
</dbReference>
<evidence type="ECO:0000259" key="3">
    <source>
        <dbReference type="PROSITE" id="PS51857"/>
    </source>
</evidence>